<evidence type="ECO:0000313" key="2">
    <source>
        <dbReference type="EMBL" id="KAA6404278.1"/>
    </source>
</evidence>
<dbReference type="AlphaFoldDB" id="A0A5J4XAI5"/>
<dbReference type="Proteomes" id="UP000324800">
    <property type="component" value="Unassembled WGS sequence"/>
</dbReference>
<evidence type="ECO:0000256" key="1">
    <source>
        <dbReference type="SAM" id="MobiDB-lite"/>
    </source>
</evidence>
<comment type="caution">
    <text evidence="2">The sequence shown here is derived from an EMBL/GenBank/DDBJ whole genome shotgun (WGS) entry which is preliminary data.</text>
</comment>
<gene>
    <name evidence="2" type="ORF">EZS28_000187</name>
</gene>
<reference evidence="2 3" key="1">
    <citation type="submission" date="2019-03" db="EMBL/GenBank/DDBJ databases">
        <title>Single cell metagenomics reveals metabolic interactions within the superorganism composed of flagellate Streblomastix strix and complex community of Bacteroidetes bacteria on its surface.</title>
        <authorList>
            <person name="Treitli S.C."/>
            <person name="Kolisko M."/>
            <person name="Husnik F."/>
            <person name="Keeling P."/>
            <person name="Hampl V."/>
        </authorList>
    </citation>
    <scope>NUCLEOTIDE SEQUENCE [LARGE SCALE GENOMIC DNA]</scope>
    <source>
        <strain evidence="2">ST1C</strain>
    </source>
</reference>
<accession>A0A5J4XAI5</accession>
<proteinExistence type="predicted"/>
<evidence type="ECO:0000313" key="3">
    <source>
        <dbReference type="Proteomes" id="UP000324800"/>
    </source>
</evidence>
<name>A0A5J4XAI5_9EUKA</name>
<protein>
    <submittedName>
        <fullName evidence="2">Uncharacterized protein</fullName>
    </submittedName>
</protein>
<sequence>MDDMNIKPVVTEEGTFLQALNAVVLLADQHSTRVQTRAGHKYITGILYQLPSSEVSFFIPELCKLSMTMASPCVDYLLLELCKRSVYVGLVVDMQLRSEEDEISIMANVPIEDNNSKAEYNSHSFRLRIEDDSQKSKPKLPNLDITRTWPSFHITDEIFKQSGILKLIMSSPNEDMIFGMLRRGAVHATKATISHVKKLAKYEMKIYIEKQKEFETDSDNQSKDKIKSYKKEKKLSLDRNSKEKDYESHKYKDSMRERMKEKMKSIGNRIMGTQYEKLSKTTRMIETIEAASILGDLFSHVTGASRLHYSFMANYAKLEALQEEQTNYLYFKEKSKEIYK</sequence>
<feature type="region of interest" description="Disordered" evidence="1">
    <location>
        <begin position="217"/>
        <end position="254"/>
    </location>
</feature>
<organism evidence="2 3">
    <name type="scientific">Streblomastix strix</name>
    <dbReference type="NCBI Taxonomy" id="222440"/>
    <lineage>
        <taxon>Eukaryota</taxon>
        <taxon>Metamonada</taxon>
        <taxon>Preaxostyla</taxon>
        <taxon>Oxymonadida</taxon>
        <taxon>Streblomastigidae</taxon>
        <taxon>Streblomastix</taxon>
    </lineage>
</organism>
<dbReference type="EMBL" id="SNRW01000014">
    <property type="protein sequence ID" value="KAA6404278.1"/>
    <property type="molecule type" value="Genomic_DNA"/>
</dbReference>